<dbReference type="InterPro" id="IPR029058">
    <property type="entry name" value="AB_hydrolase_fold"/>
</dbReference>
<dbReference type="Proteomes" id="UP001287286">
    <property type="component" value="Unassembled WGS sequence"/>
</dbReference>
<feature type="chain" id="PRO_5045593486" description="AB hydrolase-1 domain-containing protein" evidence="1">
    <location>
        <begin position="20"/>
        <end position="309"/>
    </location>
</feature>
<protein>
    <recommendedName>
        <fullName evidence="2">AB hydrolase-1 domain-containing protein</fullName>
    </recommendedName>
</protein>
<evidence type="ECO:0000313" key="3">
    <source>
        <dbReference type="EMBL" id="KAK4086677.1"/>
    </source>
</evidence>
<dbReference type="EMBL" id="JAWRVI010000039">
    <property type="protein sequence ID" value="KAK4086677.1"/>
    <property type="molecule type" value="Genomic_DNA"/>
</dbReference>
<comment type="caution">
    <text evidence="3">The sequence shown here is derived from an EMBL/GenBank/DDBJ whole genome shotgun (WGS) entry which is preliminary data.</text>
</comment>
<dbReference type="Pfam" id="PF12697">
    <property type="entry name" value="Abhydrolase_6"/>
    <property type="match status" value="1"/>
</dbReference>
<sequence length="309" mass="32114">MAVMRNLALALASLTGVLASPVPLADTIIITTTTADSRAVTPGNTSTALRSNDFSCRSSSHPSPVVLLHGLGASEQIDLNFLEVWLRARGFCTFALTYGSYAPYVPILGGLKPIAESSLEIASFVREVQARTGAAKVDLVGHSEGGFQALYTPKLGGLAASDVGRVVAIAPPTHGTSFAGLYNLAYVFGSGSREAVGAVLRAVGCAACDDLGPDGGAVRRLSGDGRPIAQPGQAVTVITSRADELVTPTRTSFVDEPGVHNIYVQDYCPLDPVGHIGEAVDVNVWNLVLNALEDKTGRKFVCLAGPPGR</sequence>
<dbReference type="SUPFAM" id="SSF53474">
    <property type="entry name" value="alpha/beta-Hydrolases"/>
    <property type="match status" value="1"/>
</dbReference>
<name>A0ABR0BRS3_PURLI</name>
<feature type="domain" description="AB hydrolase-1" evidence="2">
    <location>
        <begin position="65"/>
        <end position="192"/>
    </location>
</feature>
<reference evidence="3 4" key="1">
    <citation type="journal article" date="2024" name="Microbiol. Resour. Announc.">
        <title>Genome annotations for the ascomycete fungi Trichoderma harzianum, Trichoderma aggressivum, and Purpureocillium lilacinum.</title>
        <authorList>
            <person name="Beijen E.P.W."/>
            <person name="Ohm R.A."/>
        </authorList>
    </citation>
    <scope>NUCLEOTIDE SEQUENCE [LARGE SCALE GENOMIC DNA]</scope>
    <source>
        <strain evidence="3 4">CBS 150709</strain>
    </source>
</reference>
<evidence type="ECO:0000259" key="2">
    <source>
        <dbReference type="Pfam" id="PF12697"/>
    </source>
</evidence>
<dbReference type="PANTHER" id="PTHR32015:SF1">
    <property type="entry name" value="LIPASE"/>
    <property type="match status" value="1"/>
</dbReference>
<gene>
    <name evidence="3" type="ORF">Purlil1_9067</name>
</gene>
<feature type="signal peptide" evidence="1">
    <location>
        <begin position="1"/>
        <end position="19"/>
    </location>
</feature>
<proteinExistence type="predicted"/>
<keyword evidence="1" id="KW-0732">Signal</keyword>
<keyword evidence="4" id="KW-1185">Reference proteome</keyword>
<evidence type="ECO:0000256" key="1">
    <source>
        <dbReference type="SAM" id="SignalP"/>
    </source>
</evidence>
<organism evidence="3 4">
    <name type="scientific">Purpureocillium lilacinum</name>
    <name type="common">Paecilomyces lilacinus</name>
    <dbReference type="NCBI Taxonomy" id="33203"/>
    <lineage>
        <taxon>Eukaryota</taxon>
        <taxon>Fungi</taxon>
        <taxon>Dikarya</taxon>
        <taxon>Ascomycota</taxon>
        <taxon>Pezizomycotina</taxon>
        <taxon>Sordariomycetes</taxon>
        <taxon>Hypocreomycetidae</taxon>
        <taxon>Hypocreales</taxon>
        <taxon>Ophiocordycipitaceae</taxon>
        <taxon>Purpureocillium</taxon>
    </lineage>
</organism>
<dbReference type="Gene3D" id="3.40.50.1820">
    <property type="entry name" value="alpha/beta hydrolase"/>
    <property type="match status" value="1"/>
</dbReference>
<dbReference type="InterPro" id="IPR002918">
    <property type="entry name" value="Lipase_EstA/Esterase_EstB"/>
</dbReference>
<accession>A0ABR0BRS3</accession>
<evidence type="ECO:0000313" key="4">
    <source>
        <dbReference type="Proteomes" id="UP001287286"/>
    </source>
</evidence>
<dbReference type="PANTHER" id="PTHR32015">
    <property type="entry name" value="FASTING INDUCED LIPASE"/>
    <property type="match status" value="1"/>
</dbReference>
<dbReference type="InterPro" id="IPR000073">
    <property type="entry name" value="AB_hydrolase_1"/>
</dbReference>